<feature type="region of interest" description="Disordered" evidence="13">
    <location>
        <begin position="668"/>
        <end position="691"/>
    </location>
</feature>
<dbReference type="EMBL" id="JARJCM010000032">
    <property type="protein sequence ID" value="KAJ7038461.1"/>
    <property type="molecule type" value="Genomic_DNA"/>
</dbReference>
<protein>
    <recommendedName>
        <fullName evidence="17">Nucleoporin protein Ndc1-Nup</fullName>
    </recommendedName>
</protein>
<dbReference type="PANTHER" id="PTHR13269:SF6">
    <property type="entry name" value="NUCLEOPORIN NDC1"/>
    <property type="match status" value="1"/>
</dbReference>
<keyword evidence="6" id="KW-0509">mRNA transport</keyword>
<evidence type="ECO:0000256" key="12">
    <source>
        <dbReference type="ARBA" id="ARBA00023242"/>
    </source>
</evidence>
<evidence type="ECO:0008006" key="17">
    <source>
        <dbReference type="Google" id="ProtNLM"/>
    </source>
</evidence>
<evidence type="ECO:0000256" key="10">
    <source>
        <dbReference type="ARBA" id="ARBA00023132"/>
    </source>
</evidence>
<sequence length="783" mass="82613">MASTRPSATPIRAITTPLRSTAAPPIPPPSALYIPLAKTILQRRLARRIFPFTFAICVGVSLLWLAWIDSVGRMGMGRIIGAALGFWLGSVVPVVLVRKAYLTITHTTAPSPFLLLQKSFLAPGPLRTRTLHALQAHVLGALAVLAVHAALDPAIPVFIRSRFVAFLCVVFEVGGAKAAFPAARCLFARKHPYTPHPTLLLLTTTQLLFAALYVVRATLRDVWVWPFSISRRTTQTPALLAPPLLALLALPPALVLLFVVLPVLKRVPGVSLPLRHTLLRPHLSLALLFRTLPRAWLLGAQTGWVWEACGVVWARVVGEPLHTTPAPRALISGISVAATPMPVPSASTPGSAFATPARTSSIFLSGAHASTSTPPSGGSPTEPTIYTHLAYAELLLLASSDSPAPIKARSEVFDVEGAVWGRFVREALILLGREYQVLKTRGGALPSPPPPPPPSTPASASGSYFRGSGAAGTPASAIAGPTPSPITLHKQNIFAPRKAPASPAARVSSLSASVFASNDSPGGSGGVESFLAPAVKPAAAAVKSIPLPAAPKWEWRPLVRALMPIVPVPGWVKGAVGRVVVMVAGGSEGGSGSRGKGHGWKKERKGREVRGWVPRGEVIVECVGVLTHLTTASLAEDRFGVVQRDIPRILEALVAFLVAIEDAQAQLRPPPVKSNTNTNAAGSGNAQQPEMPADERALIGVLETVEDALGVAREKDGEKGEGKGAVYAEEQADLAEARAVLGEVEDALTDGLSRITRTFGDKLRAFRFAPRTAVRLGAFVEFA</sequence>
<evidence type="ECO:0000256" key="11">
    <source>
        <dbReference type="ARBA" id="ARBA00023136"/>
    </source>
</evidence>
<feature type="transmembrane region" description="Helical" evidence="14">
    <location>
        <begin position="131"/>
        <end position="151"/>
    </location>
</feature>
<comment type="similarity">
    <text evidence="3">Belongs to the NDC1 family.</text>
</comment>
<dbReference type="GO" id="GO:0015031">
    <property type="term" value="P:protein transport"/>
    <property type="evidence" value="ECO:0007669"/>
    <property type="project" value="UniProtKB-KW"/>
</dbReference>
<dbReference type="Proteomes" id="UP001218188">
    <property type="component" value="Unassembled WGS sequence"/>
</dbReference>
<keyword evidence="9" id="KW-0811">Translocation</keyword>
<evidence type="ECO:0000256" key="8">
    <source>
        <dbReference type="ARBA" id="ARBA00022989"/>
    </source>
</evidence>
<feature type="transmembrane region" description="Helical" evidence="14">
    <location>
        <begin position="239"/>
        <end position="264"/>
    </location>
</feature>
<evidence type="ECO:0000256" key="13">
    <source>
        <dbReference type="SAM" id="MobiDB-lite"/>
    </source>
</evidence>
<dbReference type="PANTHER" id="PTHR13269">
    <property type="entry name" value="NUCLEOPORIN NDC1"/>
    <property type="match status" value="1"/>
</dbReference>
<evidence type="ECO:0000256" key="2">
    <source>
        <dbReference type="ARBA" id="ARBA00004567"/>
    </source>
</evidence>
<dbReference type="GO" id="GO:0031965">
    <property type="term" value="C:nuclear membrane"/>
    <property type="evidence" value="ECO:0007669"/>
    <property type="project" value="UniProtKB-SubCell"/>
</dbReference>
<evidence type="ECO:0000313" key="15">
    <source>
        <dbReference type="EMBL" id="KAJ7038461.1"/>
    </source>
</evidence>
<feature type="region of interest" description="Disordered" evidence="13">
    <location>
        <begin position="588"/>
        <end position="607"/>
    </location>
</feature>
<dbReference type="GO" id="GO:0030674">
    <property type="term" value="F:protein-macromolecule adaptor activity"/>
    <property type="evidence" value="ECO:0007669"/>
    <property type="project" value="TreeGrafter"/>
</dbReference>
<evidence type="ECO:0000256" key="6">
    <source>
        <dbReference type="ARBA" id="ARBA00022816"/>
    </source>
</evidence>
<evidence type="ECO:0000256" key="5">
    <source>
        <dbReference type="ARBA" id="ARBA00022692"/>
    </source>
</evidence>
<feature type="transmembrane region" description="Helical" evidence="14">
    <location>
        <begin position="199"/>
        <end position="219"/>
    </location>
</feature>
<evidence type="ECO:0000256" key="1">
    <source>
        <dbReference type="ARBA" id="ARBA00004232"/>
    </source>
</evidence>
<evidence type="ECO:0000256" key="7">
    <source>
        <dbReference type="ARBA" id="ARBA00022927"/>
    </source>
</evidence>
<keyword evidence="4" id="KW-0813">Transport</keyword>
<accession>A0AAD6T2A6</accession>
<evidence type="ECO:0000256" key="14">
    <source>
        <dbReference type="SAM" id="Phobius"/>
    </source>
</evidence>
<evidence type="ECO:0000256" key="9">
    <source>
        <dbReference type="ARBA" id="ARBA00023010"/>
    </source>
</evidence>
<dbReference type="GO" id="GO:0070762">
    <property type="term" value="C:nuclear pore transmembrane ring"/>
    <property type="evidence" value="ECO:0007669"/>
    <property type="project" value="TreeGrafter"/>
</dbReference>
<keyword evidence="11 14" id="KW-0472">Membrane</keyword>
<feature type="region of interest" description="Disordered" evidence="13">
    <location>
        <begin position="441"/>
        <end position="482"/>
    </location>
</feature>
<keyword evidence="16" id="KW-1185">Reference proteome</keyword>
<evidence type="ECO:0000256" key="4">
    <source>
        <dbReference type="ARBA" id="ARBA00022448"/>
    </source>
</evidence>
<dbReference type="GO" id="GO:0006999">
    <property type="term" value="P:nuclear pore organization"/>
    <property type="evidence" value="ECO:0007669"/>
    <property type="project" value="TreeGrafter"/>
</dbReference>
<reference evidence="15" key="1">
    <citation type="submission" date="2023-03" db="EMBL/GenBank/DDBJ databases">
        <title>Massive genome expansion in bonnet fungi (Mycena s.s.) driven by repeated elements and novel gene families across ecological guilds.</title>
        <authorList>
            <consortium name="Lawrence Berkeley National Laboratory"/>
            <person name="Harder C.B."/>
            <person name="Miyauchi S."/>
            <person name="Viragh M."/>
            <person name="Kuo A."/>
            <person name="Thoen E."/>
            <person name="Andreopoulos B."/>
            <person name="Lu D."/>
            <person name="Skrede I."/>
            <person name="Drula E."/>
            <person name="Henrissat B."/>
            <person name="Morin E."/>
            <person name="Kohler A."/>
            <person name="Barry K."/>
            <person name="LaButti K."/>
            <person name="Morin E."/>
            <person name="Salamov A."/>
            <person name="Lipzen A."/>
            <person name="Mereny Z."/>
            <person name="Hegedus B."/>
            <person name="Baldrian P."/>
            <person name="Stursova M."/>
            <person name="Weitz H."/>
            <person name="Taylor A."/>
            <person name="Grigoriev I.V."/>
            <person name="Nagy L.G."/>
            <person name="Martin F."/>
            <person name="Kauserud H."/>
        </authorList>
    </citation>
    <scope>NUCLEOTIDE SEQUENCE</scope>
    <source>
        <strain evidence="15">CBHHK200</strain>
    </source>
</reference>
<evidence type="ECO:0000256" key="3">
    <source>
        <dbReference type="ARBA" id="ARBA00005760"/>
    </source>
</evidence>
<keyword evidence="12" id="KW-0539">Nucleus</keyword>
<keyword evidence="8 14" id="KW-1133">Transmembrane helix</keyword>
<feature type="transmembrane region" description="Helical" evidence="14">
    <location>
        <begin position="79"/>
        <end position="97"/>
    </location>
</feature>
<keyword evidence="7" id="KW-0653">Protein transport</keyword>
<proteinExistence type="inferred from homology"/>
<dbReference type="Pfam" id="PF09531">
    <property type="entry name" value="Ndc1_Nup"/>
    <property type="match status" value="1"/>
</dbReference>
<name>A0AAD6T2A6_9AGAR</name>
<comment type="caution">
    <text evidence="15">The sequence shown here is derived from an EMBL/GenBank/DDBJ whole genome shotgun (WGS) entry which is preliminary data.</text>
</comment>
<keyword evidence="10" id="KW-0906">Nuclear pore complex</keyword>
<evidence type="ECO:0000313" key="16">
    <source>
        <dbReference type="Proteomes" id="UP001218188"/>
    </source>
</evidence>
<organism evidence="15 16">
    <name type="scientific">Mycena alexandri</name>
    <dbReference type="NCBI Taxonomy" id="1745969"/>
    <lineage>
        <taxon>Eukaryota</taxon>
        <taxon>Fungi</taxon>
        <taxon>Dikarya</taxon>
        <taxon>Basidiomycota</taxon>
        <taxon>Agaricomycotina</taxon>
        <taxon>Agaricomycetes</taxon>
        <taxon>Agaricomycetidae</taxon>
        <taxon>Agaricales</taxon>
        <taxon>Marasmiineae</taxon>
        <taxon>Mycenaceae</taxon>
        <taxon>Mycena</taxon>
    </lineage>
</organism>
<feature type="compositionally biased region" description="Basic residues" evidence="13">
    <location>
        <begin position="595"/>
        <end position="604"/>
    </location>
</feature>
<dbReference type="GO" id="GO:0051028">
    <property type="term" value="P:mRNA transport"/>
    <property type="evidence" value="ECO:0007669"/>
    <property type="project" value="UniProtKB-KW"/>
</dbReference>
<dbReference type="AlphaFoldDB" id="A0AAD6T2A6"/>
<keyword evidence="5 14" id="KW-0812">Transmembrane</keyword>
<dbReference type="InterPro" id="IPR019049">
    <property type="entry name" value="Nucleoporin_prot_Ndc1/Nup"/>
</dbReference>
<gene>
    <name evidence="15" type="ORF">C8F04DRAFT_1392986</name>
</gene>
<feature type="compositionally biased region" description="Low complexity" evidence="13">
    <location>
        <begin position="674"/>
        <end position="688"/>
    </location>
</feature>
<comment type="subcellular location">
    <subcellularLocation>
        <location evidence="1">Nucleus membrane</location>
        <topology evidence="1">Multi-pass membrane protein</topology>
    </subcellularLocation>
    <subcellularLocation>
        <location evidence="2">Nucleus</location>
        <location evidence="2">Nuclear pore complex</location>
    </subcellularLocation>
</comment>
<feature type="transmembrane region" description="Helical" evidence="14">
    <location>
        <begin position="49"/>
        <end position="67"/>
    </location>
</feature>
<feature type="compositionally biased region" description="Pro residues" evidence="13">
    <location>
        <begin position="446"/>
        <end position="456"/>
    </location>
</feature>